<keyword evidence="1" id="KW-0449">Lipoprotein</keyword>
<comment type="caution">
    <text evidence="1">The sequence shown here is derived from an EMBL/GenBank/DDBJ whole genome shotgun (WGS) entry which is preliminary data.</text>
</comment>
<dbReference type="Pfam" id="PF04519">
    <property type="entry name" value="Bactofilin"/>
    <property type="match status" value="1"/>
</dbReference>
<dbReference type="EMBL" id="ARYK01000003">
    <property type="protein sequence ID" value="KCZ92798.1"/>
    <property type="molecule type" value="Genomic_DNA"/>
</dbReference>
<evidence type="ECO:0000313" key="1">
    <source>
        <dbReference type="EMBL" id="KCZ92798.1"/>
    </source>
</evidence>
<gene>
    <name evidence="1" type="ORF">HJO_07582</name>
</gene>
<organism evidence="1 2">
    <name type="scientific">Hyphomonas johnsonii MHS-2</name>
    <dbReference type="NCBI Taxonomy" id="1280950"/>
    <lineage>
        <taxon>Bacteria</taxon>
        <taxon>Pseudomonadati</taxon>
        <taxon>Pseudomonadota</taxon>
        <taxon>Alphaproteobacteria</taxon>
        <taxon>Hyphomonadales</taxon>
        <taxon>Hyphomonadaceae</taxon>
        <taxon>Hyphomonas</taxon>
    </lineage>
</organism>
<keyword evidence="2" id="KW-1185">Reference proteome</keyword>
<proteinExistence type="predicted"/>
<dbReference type="AlphaFoldDB" id="A0A059FQQ7"/>
<evidence type="ECO:0000313" key="2">
    <source>
        <dbReference type="Proteomes" id="UP000025171"/>
    </source>
</evidence>
<sequence>MVSAHLKGEITTDSLLVIEADAIIEGNVSGTVIIVHGEIRGSVSASETIEAWPGSRLEGRAYAPSMRIDEGASVLADLLIAPARPADWASPVETAPTHQAPVAGAEPIPAFVNTMFTPPGKTGSDG</sequence>
<protein>
    <submittedName>
        <fullName evidence="1">Putative lipoprotein</fullName>
    </submittedName>
</protein>
<name>A0A059FQQ7_9PROT</name>
<dbReference type="Proteomes" id="UP000025171">
    <property type="component" value="Unassembled WGS sequence"/>
</dbReference>
<reference evidence="1 2" key="1">
    <citation type="journal article" date="2014" name="Antonie Van Leeuwenhoek">
        <title>Hyphomonas beringensis sp. nov. and Hyphomonas chukchiensis sp. nov., isolated from surface seawater of the Bering Sea and Chukchi Sea.</title>
        <authorList>
            <person name="Li C."/>
            <person name="Lai Q."/>
            <person name="Li G."/>
            <person name="Dong C."/>
            <person name="Wang J."/>
            <person name="Liao Y."/>
            <person name="Shao Z."/>
        </authorList>
    </citation>
    <scope>NUCLEOTIDE SEQUENCE [LARGE SCALE GENOMIC DNA]</scope>
    <source>
        <strain evidence="1 2">MHS-2</strain>
    </source>
</reference>
<accession>A0A059FQQ7</accession>
<dbReference type="InterPro" id="IPR007607">
    <property type="entry name" value="BacA/B"/>
</dbReference>
<dbReference type="PATRIC" id="fig|1280950.3.peg.1520"/>